<dbReference type="GO" id="GO:0004842">
    <property type="term" value="F:ubiquitin-protein transferase activity"/>
    <property type="evidence" value="ECO:0007669"/>
    <property type="project" value="InterPro"/>
</dbReference>
<feature type="region of interest" description="Disordered" evidence="4">
    <location>
        <begin position="431"/>
        <end position="584"/>
    </location>
</feature>
<feature type="compositionally biased region" description="Polar residues" evidence="4">
    <location>
        <begin position="165"/>
        <end position="177"/>
    </location>
</feature>
<dbReference type="InterPro" id="IPR017907">
    <property type="entry name" value="Znf_RING_CS"/>
</dbReference>
<evidence type="ECO:0000256" key="3">
    <source>
        <dbReference type="ARBA" id="ARBA00022833"/>
    </source>
</evidence>
<sequence>MSTTARHGSQQLQQQTSYNSSNNYLFLDEPTSWSWDAWDAGGEGVKKDEQKSCIDDDDDDDAHLAWRLQLEALEGWDDGDDGADAEFALLQQVAEIEEAEEKEKEKKVGLVGEEGDDEELALLVALEEVGGWWSDLQEEDVGRVMERDKRELEPAKDIASAKVSLPSTTPHYGSAQKSAVRPEHGQERNNSPPPATTRTTGSATAVCAVCNDPPSLPSTLSSVSQSGVGLAVLPCAHAYCAACLNNLFRAAINDPTLFPPRCCGLRVPLDSAGEGEQRDKGESRRTTNTASKGRASAGYRRFLDAATVEAFERRMARDRRMATAAEAATTVAAGTVGEQRTATVAAAATATTEVDEEFLRMAEACGWARCCGCGRFVELEYGCNHMRCCCGAHFCYACGNPWKTCDCAQWDEERLLKRATDLVAPPAAAAAGTAAVAEAPVDEDDDSNCTRRQRPTPQDTEPAPDLPTGRRRDDAAASTTRTHPLVQQRQQRRQHQRPTTTQPRQQPPSAPRAPPPLPPPPIHSHNRTHNPSTDENNANIPNAAAAADDDDDPPPPYPGPPLTPDLFFYPGYPSGGANNRPPAQPLTRAEYARLRASVRTVVDALNAVLAAMDREGEGGGEGCGGNSSSEGAGRVDRRRRLLGFGSDGERGGLGRRGRGRCCGGGHGRWVVVGGEGEGGGGDPGPGGGGDGGLEKCEGCARWYGFDIWYRRGGDGGEGEGEGAGGGVMVCEGCGVRACWFCREYRL</sequence>
<evidence type="ECO:0000256" key="4">
    <source>
        <dbReference type="SAM" id="MobiDB-lite"/>
    </source>
</evidence>
<dbReference type="InterPro" id="IPR031127">
    <property type="entry name" value="E3_UB_ligase_RBR"/>
</dbReference>
<dbReference type="AlphaFoldDB" id="A0A1S8BKK5"/>
<accession>A0A1S8BKK5</accession>
<organism evidence="5 6">
    <name type="scientific">Diplodia seriata</name>
    <dbReference type="NCBI Taxonomy" id="420778"/>
    <lineage>
        <taxon>Eukaryota</taxon>
        <taxon>Fungi</taxon>
        <taxon>Dikarya</taxon>
        <taxon>Ascomycota</taxon>
        <taxon>Pezizomycotina</taxon>
        <taxon>Dothideomycetes</taxon>
        <taxon>Dothideomycetes incertae sedis</taxon>
        <taxon>Botryosphaeriales</taxon>
        <taxon>Botryosphaeriaceae</taxon>
        <taxon>Diplodia</taxon>
    </lineage>
</organism>
<feature type="region of interest" description="Disordered" evidence="4">
    <location>
        <begin position="1"/>
        <end position="23"/>
    </location>
</feature>
<evidence type="ECO:0000313" key="6">
    <source>
        <dbReference type="Proteomes" id="UP000190776"/>
    </source>
</evidence>
<proteinExistence type="predicted"/>
<dbReference type="CDD" id="cd22584">
    <property type="entry name" value="Rcat_RBR_unk"/>
    <property type="match status" value="1"/>
</dbReference>
<protein>
    <recommendedName>
        <fullName evidence="7">RING-type domain-containing protein</fullName>
    </recommendedName>
</protein>
<evidence type="ECO:0000256" key="2">
    <source>
        <dbReference type="ARBA" id="ARBA00022771"/>
    </source>
</evidence>
<dbReference type="Gene3D" id="1.20.120.1750">
    <property type="match status" value="1"/>
</dbReference>
<evidence type="ECO:0000313" key="5">
    <source>
        <dbReference type="EMBL" id="OMP88016.1"/>
    </source>
</evidence>
<dbReference type="GO" id="GO:0016567">
    <property type="term" value="P:protein ubiquitination"/>
    <property type="evidence" value="ECO:0007669"/>
    <property type="project" value="InterPro"/>
</dbReference>
<dbReference type="GO" id="GO:0008270">
    <property type="term" value="F:zinc ion binding"/>
    <property type="evidence" value="ECO:0007669"/>
    <property type="project" value="UniProtKB-KW"/>
</dbReference>
<name>A0A1S8BKK5_9PEZI</name>
<dbReference type="SUPFAM" id="SSF57850">
    <property type="entry name" value="RING/U-box"/>
    <property type="match status" value="2"/>
</dbReference>
<feature type="compositionally biased region" description="Low complexity" evidence="4">
    <location>
        <begin position="536"/>
        <end position="546"/>
    </location>
</feature>
<feature type="region of interest" description="Disordered" evidence="4">
    <location>
        <begin position="614"/>
        <end position="637"/>
    </location>
</feature>
<dbReference type="EMBL" id="MSZU01000075">
    <property type="protein sequence ID" value="OMP88016.1"/>
    <property type="molecule type" value="Genomic_DNA"/>
</dbReference>
<feature type="compositionally biased region" description="Basic and acidic residues" evidence="4">
    <location>
        <begin position="275"/>
        <end position="285"/>
    </location>
</feature>
<reference evidence="5 6" key="1">
    <citation type="submission" date="2017-01" db="EMBL/GenBank/DDBJ databases">
        <title>Draft genome sequence of Diplodia seriata F98.1, a fungal species involved in grapevine trunk diseases.</title>
        <authorList>
            <person name="Robert-Siegwald G."/>
            <person name="Vallet J."/>
            <person name="Abou-Mansour E."/>
            <person name="Xu J."/>
            <person name="Rey P."/>
            <person name="Bertsch C."/>
            <person name="Rego C."/>
            <person name="Larignon P."/>
            <person name="Fontaine F."/>
            <person name="Lebrun M.-H."/>
        </authorList>
    </citation>
    <scope>NUCLEOTIDE SEQUENCE [LARGE SCALE GENOMIC DNA]</scope>
    <source>
        <strain evidence="5 6">F98.1</strain>
    </source>
</reference>
<dbReference type="Proteomes" id="UP000190776">
    <property type="component" value="Unassembled WGS sequence"/>
</dbReference>
<feature type="compositionally biased region" description="Basic and acidic residues" evidence="4">
    <location>
        <begin position="147"/>
        <end position="156"/>
    </location>
</feature>
<dbReference type="OrthoDB" id="10009520at2759"/>
<evidence type="ECO:0008006" key="7">
    <source>
        <dbReference type="Google" id="ProtNLM"/>
    </source>
</evidence>
<feature type="region of interest" description="Disordered" evidence="4">
    <location>
        <begin position="270"/>
        <end position="294"/>
    </location>
</feature>
<dbReference type="STRING" id="420778.A0A1S8BKK5"/>
<dbReference type="PANTHER" id="PTHR11685">
    <property type="entry name" value="RBR FAMILY RING FINGER AND IBR DOMAIN-CONTAINING"/>
    <property type="match status" value="1"/>
</dbReference>
<dbReference type="PROSITE" id="PS00518">
    <property type="entry name" value="ZF_RING_1"/>
    <property type="match status" value="1"/>
</dbReference>
<gene>
    <name evidence="5" type="ORF">BK809_0002773</name>
</gene>
<evidence type="ECO:0000256" key="1">
    <source>
        <dbReference type="ARBA" id="ARBA00022723"/>
    </source>
</evidence>
<keyword evidence="3" id="KW-0862">Zinc</keyword>
<keyword evidence="1" id="KW-0479">Metal-binding</keyword>
<feature type="compositionally biased region" description="Pro residues" evidence="4">
    <location>
        <begin position="554"/>
        <end position="563"/>
    </location>
</feature>
<feature type="region of interest" description="Disordered" evidence="4">
    <location>
        <begin position="147"/>
        <end position="200"/>
    </location>
</feature>
<keyword evidence="2" id="KW-0863">Zinc-finger</keyword>
<comment type="caution">
    <text evidence="5">The sequence shown here is derived from an EMBL/GenBank/DDBJ whole genome shotgun (WGS) entry which is preliminary data.</text>
</comment>
<feature type="compositionally biased region" description="Pro residues" evidence="4">
    <location>
        <begin position="505"/>
        <end position="522"/>
    </location>
</feature>